<dbReference type="STRING" id="1051891.A0A0C3PZH6"/>
<dbReference type="SUPFAM" id="SSF52540">
    <property type="entry name" value="P-loop containing nucleoside triphosphate hydrolases"/>
    <property type="match status" value="1"/>
</dbReference>
<dbReference type="InterPro" id="IPR027417">
    <property type="entry name" value="P-loop_NTPase"/>
</dbReference>
<evidence type="ECO:0000259" key="3">
    <source>
        <dbReference type="Pfam" id="PF00176"/>
    </source>
</evidence>
<sequence length="339" mass="38630">MTLNKGNIYDDDQARDYGWLEDERQLRRVVLEHLERGRPIERRVWLHKYQGTNSVHVIDRPFPNANQLLLAPKLLQDSFDPNDYDLPLWCADVLAAAVELEQHGRVHLETHLRIQTSGNASTLAQTTPTESEFPFTLHLHLKLFLKSPSIFQPIRDLTDNTDVAQHRLLLYILRGQLEPPADFHVNLSHFYGCLKPAPLIPVQLQKHIQPDGLKSDLLPFQRRSVLWMLQHEGKTISHEDGKVIPLSEEQKPSPMFWVSFPPLGALSKGKDREKDKWWFNVVTGELLPTRPPDDKVMGGLLAEEPGLGKTVESIALVLYNTPDPSTLPPSSWSDVAELE</sequence>
<evidence type="ECO:0000313" key="5">
    <source>
        <dbReference type="Proteomes" id="UP000054248"/>
    </source>
</evidence>
<dbReference type="PANTHER" id="PTHR45865:SF1">
    <property type="entry name" value="E3 UBIQUITIN-PROTEIN LIGASE SHPRH"/>
    <property type="match status" value="1"/>
</dbReference>
<organism evidence="4 5">
    <name type="scientific">Tulasnella calospora MUT 4182</name>
    <dbReference type="NCBI Taxonomy" id="1051891"/>
    <lineage>
        <taxon>Eukaryota</taxon>
        <taxon>Fungi</taxon>
        <taxon>Dikarya</taxon>
        <taxon>Basidiomycota</taxon>
        <taxon>Agaricomycotina</taxon>
        <taxon>Agaricomycetes</taxon>
        <taxon>Cantharellales</taxon>
        <taxon>Tulasnellaceae</taxon>
        <taxon>Tulasnella</taxon>
    </lineage>
</organism>
<dbReference type="Proteomes" id="UP000054248">
    <property type="component" value="Unassembled WGS sequence"/>
</dbReference>
<keyword evidence="2" id="KW-0067">ATP-binding</keyword>
<evidence type="ECO:0000256" key="2">
    <source>
        <dbReference type="ARBA" id="ARBA00022840"/>
    </source>
</evidence>
<feature type="non-terminal residue" evidence="4">
    <location>
        <position position="339"/>
    </location>
</feature>
<dbReference type="GO" id="GO:0005524">
    <property type="term" value="F:ATP binding"/>
    <property type="evidence" value="ECO:0007669"/>
    <property type="project" value="InterPro"/>
</dbReference>
<dbReference type="InterPro" id="IPR052583">
    <property type="entry name" value="ATP-helicase/E3_Ub-Ligase"/>
</dbReference>
<accession>A0A0C3PZH6</accession>
<protein>
    <recommendedName>
        <fullName evidence="3">SNF2 N-terminal domain-containing protein</fullName>
    </recommendedName>
</protein>
<reference evidence="4 5" key="1">
    <citation type="submission" date="2014-04" db="EMBL/GenBank/DDBJ databases">
        <authorList>
            <consortium name="DOE Joint Genome Institute"/>
            <person name="Kuo A."/>
            <person name="Girlanda M."/>
            <person name="Perotto S."/>
            <person name="Kohler A."/>
            <person name="Nagy L.G."/>
            <person name="Floudas D."/>
            <person name="Copeland A."/>
            <person name="Barry K.W."/>
            <person name="Cichocki N."/>
            <person name="Veneault-Fourrey C."/>
            <person name="LaButti K."/>
            <person name="Lindquist E.A."/>
            <person name="Lipzen A."/>
            <person name="Lundell T."/>
            <person name="Morin E."/>
            <person name="Murat C."/>
            <person name="Sun H."/>
            <person name="Tunlid A."/>
            <person name="Henrissat B."/>
            <person name="Grigoriev I.V."/>
            <person name="Hibbett D.S."/>
            <person name="Martin F."/>
            <person name="Nordberg H.P."/>
            <person name="Cantor M.N."/>
            <person name="Hua S.X."/>
        </authorList>
    </citation>
    <scope>NUCLEOTIDE SEQUENCE [LARGE SCALE GENOMIC DNA]</scope>
    <source>
        <strain evidence="4 5">MUT 4182</strain>
    </source>
</reference>
<dbReference type="GO" id="GO:0061630">
    <property type="term" value="F:ubiquitin protein ligase activity"/>
    <property type="evidence" value="ECO:0007669"/>
    <property type="project" value="TreeGrafter"/>
</dbReference>
<name>A0A0C3PZH6_9AGAM</name>
<dbReference type="GO" id="GO:0006974">
    <property type="term" value="P:DNA damage response"/>
    <property type="evidence" value="ECO:0007669"/>
    <property type="project" value="TreeGrafter"/>
</dbReference>
<dbReference type="PANTHER" id="PTHR45865">
    <property type="entry name" value="E3 UBIQUITIN-PROTEIN LIGASE SHPRH FAMILY MEMBER"/>
    <property type="match status" value="1"/>
</dbReference>
<feature type="domain" description="SNF2 N-terminal" evidence="3">
    <location>
        <begin position="220"/>
        <end position="319"/>
    </location>
</feature>
<dbReference type="Pfam" id="PF00176">
    <property type="entry name" value="SNF2-rel_dom"/>
    <property type="match status" value="1"/>
</dbReference>
<evidence type="ECO:0000256" key="1">
    <source>
        <dbReference type="ARBA" id="ARBA00022741"/>
    </source>
</evidence>
<evidence type="ECO:0000313" key="4">
    <source>
        <dbReference type="EMBL" id="KIO15291.1"/>
    </source>
</evidence>
<proteinExistence type="predicted"/>
<keyword evidence="5" id="KW-1185">Reference proteome</keyword>
<dbReference type="HOGENOM" id="CLU_820298_0_0_1"/>
<dbReference type="OrthoDB" id="3270232at2759"/>
<dbReference type="EMBL" id="KN824259">
    <property type="protein sequence ID" value="KIO15291.1"/>
    <property type="molecule type" value="Genomic_DNA"/>
</dbReference>
<keyword evidence="1" id="KW-0547">Nucleotide-binding</keyword>
<dbReference type="AlphaFoldDB" id="A0A0C3PZH6"/>
<reference evidence="5" key="2">
    <citation type="submission" date="2015-01" db="EMBL/GenBank/DDBJ databases">
        <title>Evolutionary Origins and Diversification of the Mycorrhizal Mutualists.</title>
        <authorList>
            <consortium name="DOE Joint Genome Institute"/>
            <consortium name="Mycorrhizal Genomics Consortium"/>
            <person name="Kohler A."/>
            <person name="Kuo A."/>
            <person name="Nagy L.G."/>
            <person name="Floudas D."/>
            <person name="Copeland A."/>
            <person name="Barry K.W."/>
            <person name="Cichocki N."/>
            <person name="Veneault-Fourrey C."/>
            <person name="LaButti K."/>
            <person name="Lindquist E.A."/>
            <person name="Lipzen A."/>
            <person name="Lundell T."/>
            <person name="Morin E."/>
            <person name="Murat C."/>
            <person name="Riley R."/>
            <person name="Ohm R."/>
            <person name="Sun H."/>
            <person name="Tunlid A."/>
            <person name="Henrissat B."/>
            <person name="Grigoriev I.V."/>
            <person name="Hibbett D.S."/>
            <person name="Martin F."/>
        </authorList>
    </citation>
    <scope>NUCLEOTIDE SEQUENCE [LARGE SCALE GENOMIC DNA]</scope>
    <source>
        <strain evidence="5">MUT 4182</strain>
    </source>
</reference>
<gene>
    <name evidence="4" type="ORF">M407DRAFT_213920</name>
</gene>
<dbReference type="GO" id="GO:0000209">
    <property type="term" value="P:protein polyubiquitination"/>
    <property type="evidence" value="ECO:0007669"/>
    <property type="project" value="TreeGrafter"/>
</dbReference>
<dbReference type="InterPro" id="IPR000330">
    <property type="entry name" value="SNF2_N"/>
</dbReference>
<dbReference type="GO" id="GO:0005634">
    <property type="term" value="C:nucleus"/>
    <property type="evidence" value="ECO:0007669"/>
    <property type="project" value="TreeGrafter"/>
</dbReference>